<gene>
    <name evidence="1" type="ORF">PoB_003108400</name>
</gene>
<sequence>MRISRGQRLWQWTVTIIPEMISLVSGSDELYHGTSKVHASGKDDRLGAGWSLHTVGRIMPYSGHLEDDAFISRERYCSILDI</sequence>
<dbReference type="EMBL" id="BLXT01003739">
    <property type="protein sequence ID" value="GFO04579.1"/>
    <property type="molecule type" value="Genomic_DNA"/>
</dbReference>
<reference evidence="1 2" key="1">
    <citation type="journal article" date="2021" name="Elife">
        <title>Chloroplast acquisition without the gene transfer in kleptoplastic sea slugs, Plakobranchus ocellatus.</title>
        <authorList>
            <person name="Maeda T."/>
            <person name="Takahashi S."/>
            <person name="Yoshida T."/>
            <person name="Shimamura S."/>
            <person name="Takaki Y."/>
            <person name="Nagai Y."/>
            <person name="Toyoda A."/>
            <person name="Suzuki Y."/>
            <person name="Arimoto A."/>
            <person name="Ishii H."/>
            <person name="Satoh N."/>
            <person name="Nishiyama T."/>
            <person name="Hasebe M."/>
            <person name="Maruyama T."/>
            <person name="Minagawa J."/>
            <person name="Obokata J."/>
            <person name="Shigenobu S."/>
        </authorList>
    </citation>
    <scope>NUCLEOTIDE SEQUENCE [LARGE SCALE GENOMIC DNA]</scope>
</reference>
<evidence type="ECO:0000313" key="1">
    <source>
        <dbReference type="EMBL" id="GFO04579.1"/>
    </source>
</evidence>
<organism evidence="1 2">
    <name type="scientific">Plakobranchus ocellatus</name>
    <dbReference type="NCBI Taxonomy" id="259542"/>
    <lineage>
        <taxon>Eukaryota</taxon>
        <taxon>Metazoa</taxon>
        <taxon>Spiralia</taxon>
        <taxon>Lophotrochozoa</taxon>
        <taxon>Mollusca</taxon>
        <taxon>Gastropoda</taxon>
        <taxon>Heterobranchia</taxon>
        <taxon>Euthyneura</taxon>
        <taxon>Panpulmonata</taxon>
        <taxon>Sacoglossa</taxon>
        <taxon>Placobranchoidea</taxon>
        <taxon>Plakobranchidae</taxon>
        <taxon>Plakobranchus</taxon>
    </lineage>
</organism>
<protein>
    <submittedName>
        <fullName evidence="1">Uncharacterized protein</fullName>
    </submittedName>
</protein>
<keyword evidence="2" id="KW-1185">Reference proteome</keyword>
<name>A0AAV4AA94_9GAST</name>
<evidence type="ECO:0000313" key="2">
    <source>
        <dbReference type="Proteomes" id="UP000735302"/>
    </source>
</evidence>
<comment type="caution">
    <text evidence="1">The sequence shown here is derived from an EMBL/GenBank/DDBJ whole genome shotgun (WGS) entry which is preliminary data.</text>
</comment>
<dbReference type="AlphaFoldDB" id="A0AAV4AA94"/>
<accession>A0AAV4AA94</accession>
<proteinExistence type="predicted"/>
<dbReference type="Proteomes" id="UP000735302">
    <property type="component" value="Unassembled WGS sequence"/>
</dbReference>